<evidence type="ECO:0000256" key="10">
    <source>
        <dbReference type="ARBA" id="ARBA00029426"/>
    </source>
</evidence>
<evidence type="ECO:0000256" key="7">
    <source>
        <dbReference type="ARBA" id="ARBA00022642"/>
    </source>
</evidence>
<dbReference type="PRINTS" id="PR00368">
    <property type="entry name" value="FADPNR"/>
</dbReference>
<evidence type="ECO:0000256" key="5">
    <source>
        <dbReference type="ARBA" id="ARBA00021901"/>
    </source>
</evidence>
<sequence length="530" mass="54241">MSWETAADVLVVGSGVAGLTAALRAHERGLRVLLVSKGTATDGNTSWAQGGVAVVTPEVAGGDSVSRHVRDTLDAGAGLCSKEAVRTVLGDGADAVARLREAGARFDGDGDALLRTREGGHSAFRVIHAGGDATGAEVQRALGAAAEGSIAVLERHCVVELLHGESGAVAGALVLDPEGRPGVVHAPAVLLATGGLGQLYSATTNPDVATGDGVALALRAGASVADLEFVQFHPTVLYAPEGRSGRRPLVTEAVRGEGAVLVDADGRRVMEGEHPLADLAPRDVVSATITERLAASGQECVYLDATGLGGNFAHRFPTVYAACREAGVDPVSEPIPVTSAAHYSCGGVVSSVDGRTAVSGLYVAGEVARTGLHGANRLASNSLLEGLVVGSRAADAVTRDLRCGVVVRTAAVADPVPATAVVDRDLLQRTMSRYAGIGRTAEGLAAASAELDGAGVVRPLRTHRAVEDSALALTAQALLAAAAARTESRGCHRRPDFPETDRSWQDSVVLRLDVSGWLIRTGPEEREKAA</sequence>
<dbReference type="NCBIfam" id="NF005867">
    <property type="entry name" value="PRK07804.1"/>
    <property type="match status" value="1"/>
</dbReference>
<reference evidence="16 17" key="1">
    <citation type="submission" date="2020-07" db="EMBL/GenBank/DDBJ databases">
        <title>Sequencing the genomes of 1000 actinobacteria strains.</title>
        <authorList>
            <person name="Klenk H.-P."/>
        </authorList>
    </citation>
    <scope>NUCLEOTIDE SEQUENCE [LARGE SCALE GENOMIC DNA]</scope>
    <source>
        <strain evidence="16 17">DSM 45975</strain>
    </source>
</reference>
<keyword evidence="6 13" id="KW-0285">Flavoprotein</keyword>
<dbReference type="InterPro" id="IPR003953">
    <property type="entry name" value="FAD-dep_OxRdtase_2_FAD-bd"/>
</dbReference>
<evidence type="ECO:0000259" key="15">
    <source>
        <dbReference type="Pfam" id="PF02910"/>
    </source>
</evidence>
<evidence type="ECO:0000256" key="12">
    <source>
        <dbReference type="NCBIfam" id="TIGR00551"/>
    </source>
</evidence>
<comment type="cofactor">
    <cofactor evidence="1 13">
        <name>FAD</name>
        <dbReference type="ChEBI" id="CHEBI:57692"/>
    </cofactor>
</comment>
<dbReference type="SUPFAM" id="SSF51905">
    <property type="entry name" value="FAD/NAD(P)-binding domain"/>
    <property type="match status" value="1"/>
</dbReference>
<feature type="domain" description="Fumarate reductase/succinate dehydrogenase flavoprotein-like C-terminal" evidence="15">
    <location>
        <begin position="425"/>
        <end position="505"/>
    </location>
</feature>
<comment type="catalytic activity">
    <reaction evidence="11">
        <text>L-aspartate + O2 = iminosuccinate + H2O2</text>
        <dbReference type="Rhea" id="RHEA:25876"/>
        <dbReference type="ChEBI" id="CHEBI:15379"/>
        <dbReference type="ChEBI" id="CHEBI:16240"/>
        <dbReference type="ChEBI" id="CHEBI:29991"/>
        <dbReference type="ChEBI" id="CHEBI:77875"/>
        <dbReference type="EC" id="1.4.3.16"/>
    </reaction>
    <physiologicalReaction direction="left-to-right" evidence="11">
        <dbReference type="Rhea" id="RHEA:25877"/>
    </physiologicalReaction>
</comment>
<accession>A0A839DQX9</accession>
<dbReference type="NCBIfam" id="TIGR00551">
    <property type="entry name" value="nadB"/>
    <property type="match status" value="1"/>
</dbReference>
<name>A0A839DQX9_9PSEU</name>
<keyword evidence="8 13" id="KW-0274">FAD</keyword>
<comment type="caution">
    <text evidence="16">The sequence shown here is derived from an EMBL/GenBank/DDBJ whole genome shotgun (WGS) entry which is preliminary data.</text>
</comment>
<evidence type="ECO:0000256" key="4">
    <source>
        <dbReference type="ARBA" id="ARBA00012173"/>
    </source>
</evidence>
<feature type="domain" description="FAD-dependent oxidoreductase 2 FAD-binding" evidence="14">
    <location>
        <begin position="8"/>
        <end position="383"/>
    </location>
</feature>
<dbReference type="GO" id="GO:0034628">
    <property type="term" value="P:'de novo' NAD+ biosynthetic process from L-aspartate"/>
    <property type="evidence" value="ECO:0007669"/>
    <property type="project" value="TreeGrafter"/>
</dbReference>
<keyword evidence="7 13" id="KW-0662">Pyridine nucleotide biosynthesis</keyword>
<dbReference type="InterPro" id="IPR036188">
    <property type="entry name" value="FAD/NAD-bd_sf"/>
</dbReference>
<dbReference type="InterPro" id="IPR005288">
    <property type="entry name" value="NadB"/>
</dbReference>
<dbReference type="PANTHER" id="PTHR42716:SF2">
    <property type="entry name" value="L-ASPARTATE OXIDASE, CHLOROPLASTIC"/>
    <property type="match status" value="1"/>
</dbReference>
<dbReference type="GO" id="GO:0008734">
    <property type="term" value="F:L-aspartate oxidase activity"/>
    <property type="evidence" value="ECO:0007669"/>
    <property type="project" value="UniProtKB-UniRule"/>
</dbReference>
<dbReference type="EMBL" id="JACGWZ010000001">
    <property type="protein sequence ID" value="MBA8823473.1"/>
    <property type="molecule type" value="Genomic_DNA"/>
</dbReference>
<dbReference type="UniPathway" id="UPA00253">
    <property type="reaction ID" value="UER00326"/>
</dbReference>
<evidence type="ECO:0000256" key="8">
    <source>
        <dbReference type="ARBA" id="ARBA00022827"/>
    </source>
</evidence>
<evidence type="ECO:0000256" key="13">
    <source>
        <dbReference type="RuleBase" id="RU362049"/>
    </source>
</evidence>
<comment type="similarity">
    <text evidence="3 13">Belongs to the FAD-dependent oxidoreductase 2 family. NadB subfamily.</text>
</comment>
<dbReference type="Gene3D" id="3.50.50.60">
    <property type="entry name" value="FAD/NAD(P)-binding domain"/>
    <property type="match status" value="1"/>
</dbReference>
<dbReference type="RefSeq" id="WP_182542775.1">
    <property type="nucleotide sequence ID" value="NZ_JACGWZ010000001.1"/>
</dbReference>
<organism evidence="16 17">
    <name type="scientific">Halosaccharopolyspora lacisalsi</name>
    <dbReference type="NCBI Taxonomy" id="1000566"/>
    <lineage>
        <taxon>Bacteria</taxon>
        <taxon>Bacillati</taxon>
        <taxon>Actinomycetota</taxon>
        <taxon>Actinomycetes</taxon>
        <taxon>Pseudonocardiales</taxon>
        <taxon>Pseudonocardiaceae</taxon>
        <taxon>Halosaccharopolyspora</taxon>
    </lineage>
</organism>
<protein>
    <recommendedName>
        <fullName evidence="5 12">L-aspartate oxidase</fullName>
        <ecNumber evidence="4 12">1.4.3.16</ecNumber>
    </recommendedName>
</protein>
<keyword evidence="17" id="KW-1185">Reference proteome</keyword>
<dbReference type="Pfam" id="PF00890">
    <property type="entry name" value="FAD_binding_2"/>
    <property type="match status" value="1"/>
</dbReference>
<dbReference type="AlphaFoldDB" id="A0A839DQX9"/>
<dbReference type="Gene3D" id="1.20.58.100">
    <property type="entry name" value="Fumarate reductase/succinate dehydrogenase flavoprotein-like, C-terminal domain"/>
    <property type="match status" value="1"/>
</dbReference>
<dbReference type="PRINTS" id="PR00411">
    <property type="entry name" value="PNDRDTASEI"/>
</dbReference>
<gene>
    <name evidence="16" type="ORF">FHX42_000802</name>
</gene>
<dbReference type="Gene3D" id="3.90.700.10">
    <property type="entry name" value="Succinate dehydrogenase/fumarate reductase flavoprotein, catalytic domain"/>
    <property type="match status" value="1"/>
</dbReference>
<comment type="pathway">
    <text evidence="2 13">Cofactor biosynthesis; NAD(+) biosynthesis; iminoaspartate from L-aspartate (oxidase route): step 1/1.</text>
</comment>
<dbReference type="InterPro" id="IPR027477">
    <property type="entry name" value="Succ_DH/fumarate_Rdtase_cat_sf"/>
</dbReference>
<evidence type="ECO:0000256" key="1">
    <source>
        <dbReference type="ARBA" id="ARBA00001974"/>
    </source>
</evidence>
<keyword evidence="9 13" id="KW-0560">Oxidoreductase</keyword>
<dbReference type="EC" id="1.4.3.16" evidence="4 12"/>
<dbReference type="Proteomes" id="UP000569329">
    <property type="component" value="Unassembled WGS sequence"/>
</dbReference>
<evidence type="ECO:0000256" key="3">
    <source>
        <dbReference type="ARBA" id="ARBA00008562"/>
    </source>
</evidence>
<evidence type="ECO:0000256" key="9">
    <source>
        <dbReference type="ARBA" id="ARBA00023002"/>
    </source>
</evidence>
<proteinExistence type="inferred from homology"/>
<dbReference type="InterPro" id="IPR037099">
    <property type="entry name" value="Fum_R/Succ_DH_flav-like_C_sf"/>
</dbReference>
<dbReference type="PANTHER" id="PTHR42716">
    <property type="entry name" value="L-ASPARTATE OXIDASE"/>
    <property type="match status" value="1"/>
</dbReference>
<dbReference type="FunFam" id="3.90.700.10:FF:000002">
    <property type="entry name" value="L-aspartate oxidase"/>
    <property type="match status" value="1"/>
</dbReference>
<dbReference type="SUPFAM" id="SSF46977">
    <property type="entry name" value="Succinate dehydrogenase/fumarate reductase flavoprotein C-terminal domain"/>
    <property type="match status" value="1"/>
</dbReference>
<dbReference type="SUPFAM" id="SSF56425">
    <property type="entry name" value="Succinate dehydrogenase/fumarate reductase flavoprotein, catalytic domain"/>
    <property type="match status" value="1"/>
</dbReference>
<evidence type="ECO:0000256" key="6">
    <source>
        <dbReference type="ARBA" id="ARBA00022630"/>
    </source>
</evidence>
<dbReference type="InterPro" id="IPR015939">
    <property type="entry name" value="Fum_Rdtase/Succ_DH_flav-like_C"/>
</dbReference>
<dbReference type="Pfam" id="PF02910">
    <property type="entry name" value="Succ_DH_flav_C"/>
    <property type="match status" value="1"/>
</dbReference>
<evidence type="ECO:0000256" key="2">
    <source>
        <dbReference type="ARBA" id="ARBA00004950"/>
    </source>
</evidence>
<dbReference type="GO" id="GO:0005737">
    <property type="term" value="C:cytoplasm"/>
    <property type="evidence" value="ECO:0007669"/>
    <property type="project" value="UniProtKB-SubCell"/>
</dbReference>
<evidence type="ECO:0000313" key="16">
    <source>
        <dbReference type="EMBL" id="MBA8823473.1"/>
    </source>
</evidence>
<comment type="function">
    <text evidence="10">Catalyzes the oxidation of L-aspartate to iminoaspartate, the first step in the de novo biosynthesis of NAD(+).</text>
</comment>
<evidence type="ECO:0000256" key="11">
    <source>
        <dbReference type="ARBA" id="ARBA00048305"/>
    </source>
</evidence>
<evidence type="ECO:0000313" key="17">
    <source>
        <dbReference type="Proteomes" id="UP000569329"/>
    </source>
</evidence>
<dbReference type="GO" id="GO:0033765">
    <property type="term" value="F:steroid dehydrogenase activity, acting on the CH-CH group of donors"/>
    <property type="evidence" value="ECO:0007669"/>
    <property type="project" value="UniProtKB-ARBA"/>
</dbReference>
<evidence type="ECO:0000259" key="14">
    <source>
        <dbReference type="Pfam" id="PF00890"/>
    </source>
</evidence>
<comment type="subcellular location">
    <subcellularLocation>
        <location evidence="13">Cytoplasm</location>
    </subcellularLocation>
</comment>